<dbReference type="SUPFAM" id="SSF51269">
    <property type="entry name" value="AFP III-like domain"/>
    <property type="match status" value="1"/>
</dbReference>
<dbReference type="GO" id="GO:0016051">
    <property type="term" value="P:carbohydrate biosynthetic process"/>
    <property type="evidence" value="ECO:0007669"/>
    <property type="project" value="InterPro"/>
</dbReference>
<gene>
    <name evidence="2" type="ORF">ATK78_2084</name>
</gene>
<evidence type="ECO:0000313" key="2">
    <source>
        <dbReference type="EMBL" id="TDQ09925.1"/>
    </source>
</evidence>
<dbReference type="PROSITE" id="PS50844">
    <property type="entry name" value="AFP_LIKE"/>
    <property type="match status" value="1"/>
</dbReference>
<dbReference type="InterPro" id="IPR013132">
    <property type="entry name" value="PseI/NeuA/B-like_N"/>
</dbReference>
<dbReference type="InterPro" id="IPR036732">
    <property type="entry name" value="AFP_Neu5c_C_sf"/>
</dbReference>
<dbReference type="InterPro" id="IPR013974">
    <property type="entry name" value="SAF"/>
</dbReference>
<reference evidence="2 3" key="1">
    <citation type="submission" date="2019-03" db="EMBL/GenBank/DDBJ databases">
        <title>Genomic Encyclopedia of Archaeal and Bacterial Type Strains, Phase II (KMG-II): from individual species to whole genera.</title>
        <authorList>
            <person name="Goeker M."/>
        </authorList>
    </citation>
    <scope>NUCLEOTIDE SEQUENCE [LARGE SCALE GENOMIC DNA]</scope>
    <source>
        <strain evidence="2 3">DSM 19035</strain>
    </source>
</reference>
<dbReference type="SUPFAM" id="SSF51569">
    <property type="entry name" value="Aldolase"/>
    <property type="match status" value="1"/>
</dbReference>
<name>A0A4R6SZF0_9SPHI</name>
<dbReference type="InterPro" id="IPR051690">
    <property type="entry name" value="PseI-like"/>
</dbReference>
<organism evidence="2 3">
    <name type="scientific">Pedobacter metabolipauper</name>
    <dbReference type="NCBI Taxonomy" id="425513"/>
    <lineage>
        <taxon>Bacteria</taxon>
        <taxon>Pseudomonadati</taxon>
        <taxon>Bacteroidota</taxon>
        <taxon>Sphingobacteriia</taxon>
        <taxon>Sphingobacteriales</taxon>
        <taxon>Sphingobacteriaceae</taxon>
        <taxon>Pedobacter</taxon>
    </lineage>
</organism>
<dbReference type="AlphaFoldDB" id="A0A4R6SZF0"/>
<dbReference type="InterPro" id="IPR006190">
    <property type="entry name" value="SAF_AFP_Neu5Ac"/>
</dbReference>
<dbReference type="Pfam" id="PF03102">
    <property type="entry name" value="NeuB"/>
    <property type="match status" value="1"/>
</dbReference>
<feature type="domain" description="AFP-like" evidence="1">
    <location>
        <begin position="282"/>
        <end position="338"/>
    </location>
</feature>
<evidence type="ECO:0000313" key="3">
    <source>
        <dbReference type="Proteomes" id="UP000295620"/>
    </source>
</evidence>
<protein>
    <submittedName>
        <fullName evidence="2">N-acetylneuraminate synthase</fullName>
    </submittedName>
</protein>
<evidence type="ECO:0000259" key="1">
    <source>
        <dbReference type="PROSITE" id="PS50844"/>
    </source>
</evidence>
<proteinExistence type="predicted"/>
<dbReference type="CDD" id="cd11615">
    <property type="entry name" value="SAF_NeuB_like"/>
    <property type="match status" value="1"/>
</dbReference>
<dbReference type="InterPro" id="IPR057736">
    <property type="entry name" value="SAF_PseI/NeuA/NeuB"/>
</dbReference>
<sequence length="338" mass="38180">MNQIFKGKHGPLLIAEIGGNHEGDFEYAKKLAQMAIDTDVDYVKFQIYTGDSLVSKEESPDRNKHFKKFELSKDQHIYLAEMVKEAGILYTSSVWDIEAMEWLDQYISLYKIGSGDLTAYSVLKKTAEKGKPMIVSTGLSTEQEVLDTISYIQSVNAEYKSKEMLAILQCTSMYPIQQGDAHLNVMGRLKDLSGLTIGYSDHTEGSKALKYAVAMGAEVLEFHFTDSREGKAFRDHKVSLTPAEIADLIEEIKLIKTLQGNPIKQPLPIELDNNHEVSFRRAVYPSKDLKSGEILTEDNLTVLRPNHGIDAREYDNVIGKTVKHDLKMHQKLSWDDFL</sequence>
<dbReference type="Pfam" id="PF08666">
    <property type="entry name" value="SAF"/>
    <property type="match status" value="1"/>
</dbReference>
<dbReference type="Gene3D" id="3.20.20.70">
    <property type="entry name" value="Aldolase class I"/>
    <property type="match status" value="1"/>
</dbReference>
<comment type="caution">
    <text evidence="2">The sequence shown here is derived from an EMBL/GenBank/DDBJ whole genome shotgun (WGS) entry which is preliminary data.</text>
</comment>
<dbReference type="PANTHER" id="PTHR42966:SF1">
    <property type="entry name" value="SIALIC ACID SYNTHASE"/>
    <property type="match status" value="1"/>
</dbReference>
<keyword evidence="3" id="KW-1185">Reference proteome</keyword>
<dbReference type="RefSeq" id="WP_133575973.1">
    <property type="nucleotide sequence ID" value="NZ_SNYC01000004.1"/>
</dbReference>
<dbReference type="SMART" id="SM00858">
    <property type="entry name" value="SAF"/>
    <property type="match status" value="1"/>
</dbReference>
<dbReference type="PANTHER" id="PTHR42966">
    <property type="entry name" value="N-ACETYLNEURAMINATE SYNTHASE"/>
    <property type="match status" value="1"/>
</dbReference>
<dbReference type="OrthoDB" id="9814210at2"/>
<dbReference type="Gene3D" id="3.90.1210.10">
    <property type="entry name" value="Antifreeze-like/N-acetylneuraminic acid synthase C-terminal domain"/>
    <property type="match status" value="1"/>
</dbReference>
<dbReference type="GO" id="GO:0047444">
    <property type="term" value="F:N-acylneuraminate-9-phosphate synthase activity"/>
    <property type="evidence" value="ECO:0007669"/>
    <property type="project" value="TreeGrafter"/>
</dbReference>
<dbReference type="Proteomes" id="UP000295620">
    <property type="component" value="Unassembled WGS sequence"/>
</dbReference>
<dbReference type="EMBL" id="SNYC01000004">
    <property type="protein sequence ID" value="TDQ09925.1"/>
    <property type="molecule type" value="Genomic_DNA"/>
</dbReference>
<accession>A0A4R6SZF0</accession>
<dbReference type="InterPro" id="IPR013785">
    <property type="entry name" value="Aldolase_TIM"/>
</dbReference>